<evidence type="ECO:0000313" key="5">
    <source>
        <dbReference type="EMBL" id="KAG8462105.1"/>
    </source>
</evidence>
<feature type="repeat" description="ANK" evidence="3">
    <location>
        <begin position="124"/>
        <end position="156"/>
    </location>
</feature>
<dbReference type="EMBL" id="JAGTXO010000022">
    <property type="protein sequence ID" value="KAG8462105.1"/>
    <property type="molecule type" value="Genomic_DNA"/>
</dbReference>
<feature type="repeat" description="ANK" evidence="3">
    <location>
        <begin position="192"/>
        <end position="224"/>
    </location>
</feature>
<dbReference type="InterPro" id="IPR050889">
    <property type="entry name" value="Dendritic_Spine_Reg/Scaffold"/>
</dbReference>
<dbReference type="OMA" id="WAWAAES"/>
<feature type="compositionally biased region" description="Acidic residues" evidence="4">
    <location>
        <begin position="343"/>
        <end position="357"/>
    </location>
</feature>
<feature type="region of interest" description="Disordered" evidence="4">
    <location>
        <begin position="1"/>
        <end position="24"/>
    </location>
</feature>
<feature type="repeat" description="ANK" evidence="3">
    <location>
        <begin position="58"/>
        <end position="90"/>
    </location>
</feature>
<dbReference type="PROSITE" id="PS50297">
    <property type="entry name" value="ANK_REP_REGION"/>
    <property type="match status" value="1"/>
</dbReference>
<proteinExistence type="predicted"/>
<dbReference type="OrthoDB" id="1577640at2759"/>
<name>A0A8J5XFS2_DIALT</name>
<dbReference type="AlphaFoldDB" id="A0A8J5XFS2"/>
<feature type="compositionally biased region" description="Low complexity" evidence="4">
    <location>
        <begin position="1"/>
        <end position="16"/>
    </location>
</feature>
<evidence type="ECO:0000256" key="3">
    <source>
        <dbReference type="PROSITE-ProRule" id="PRU00023"/>
    </source>
</evidence>
<dbReference type="InterPro" id="IPR036770">
    <property type="entry name" value="Ankyrin_rpt-contain_sf"/>
</dbReference>
<evidence type="ECO:0000256" key="2">
    <source>
        <dbReference type="ARBA" id="ARBA00023043"/>
    </source>
</evidence>
<dbReference type="Pfam" id="PF12796">
    <property type="entry name" value="Ank_2"/>
    <property type="match status" value="2"/>
</dbReference>
<sequence length="385" mass="38221">MAVLPASSPSALAAPAEPRPKTSHADALALFDAVASGSLDAVREQQARGTPLDAADDGGRTGLMVAAEAGRVELLDTLLAEGCALRDASALGWTALTYAAFAGNVDALRHLAARGLAVDEPDVSGATPLSWAAAKGHAPAVRALLDLGADASACDVHGRTALAHAAGGAGDPLTIGALAGATSCDVNARDLFGRTPLIAAVLANRPHAVDALAKAGADTRLADAYVPGVVGPPTGPSLASTSAGAELTDEELAAAELASRVGKTALDYARERNVKHIERYLLALADAEADASGASVVAFPPVEDQVLVRGRMRAKLARQAEGGGGEASAVGAAGAGHALTGGSEDDALIFGDEDAAGDADSARDGTGDAGARSVDDIEGSLEDLD</sequence>
<dbReference type="SUPFAM" id="SSF48403">
    <property type="entry name" value="Ankyrin repeat"/>
    <property type="match status" value="1"/>
</dbReference>
<evidence type="ECO:0000313" key="6">
    <source>
        <dbReference type="Proteomes" id="UP000751190"/>
    </source>
</evidence>
<dbReference type="Proteomes" id="UP000751190">
    <property type="component" value="Unassembled WGS sequence"/>
</dbReference>
<reference evidence="5" key="1">
    <citation type="submission" date="2021-05" db="EMBL/GenBank/DDBJ databases">
        <title>The genome of the haptophyte Pavlova lutheri (Diacronema luteri, Pavlovales) - a model for lipid biosynthesis in eukaryotic algae.</title>
        <authorList>
            <person name="Hulatt C.J."/>
            <person name="Posewitz M.C."/>
        </authorList>
    </citation>
    <scope>NUCLEOTIDE SEQUENCE</scope>
    <source>
        <strain evidence="5">NIVA-4/92</strain>
    </source>
</reference>
<feature type="compositionally biased region" description="Acidic residues" evidence="4">
    <location>
        <begin position="376"/>
        <end position="385"/>
    </location>
</feature>
<feature type="region of interest" description="Disordered" evidence="4">
    <location>
        <begin position="343"/>
        <end position="385"/>
    </location>
</feature>
<gene>
    <name evidence="5" type="ORF">KFE25_011555</name>
</gene>
<evidence type="ECO:0000256" key="4">
    <source>
        <dbReference type="SAM" id="MobiDB-lite"/>
    </source>
</evidence>
<dbReference type="PANTHER" id="PTHR24166:SF48">
    <property type="entry name" value="PROTEIN VAPYRIN"/>
    <property type="match status" value="1"/>
</dbReference>
<keyword evidence="2 3" id="KW-0040">ANK repeat</keyword>
<organism evidence="5 6">
    <name type="scientific">Diacronema lutheri</name>
    <name type="common">Unicellular marine alga</name>
    <name type="synonym">Monochrysis lutheri</name>
    <dbReference type="NCBI Taxonomy" id="2081491"/>
    <lineage>
        <taxon>Eukaryota</taxon>
        <taxon>Haptista</taxon>
        <taxon>Haptophyta</taxon>
        <taxon>Pavlovophyceae</taxon>
        <taxon>Pavlovales</taxon>
        <taxon>Pavlovaceae</taxon>
        <taxon>Diacronema</taxon>
    </lineage>
</organism>
<dbReference type="Gene3D" id="1.25.40.20">
    <property type="entry name" value="Ankyrin repeat-containing domain"/>
    <property type="match status" value="3"/>
</dbReference>
<dbReference type="PROSITE" id="PS50088">
    <property type="entry name" value="ANK_REPEAT"/>
    <property type="match status" value="3"/>
</dbReference>
<dbReference type="SMART" id="SM00248">
    <property type="entry name" value="ANK"/>
    <property type="match status" value="6"/>
</dbReference>
<keyword evidence="1" id="KW-0677">Repeat</keyword>
<dbReference type="PANTHER" id="PTHR24166">
    <property type="entry name" value="ROLLING PEBBLES, ISOFORM B"/>
    <property type="match status" value="1"/>
</dbReference>
<comment type="caution">
    <text evidence="5">The sequence shown here is derived from an EMBL/GenBank/DDBJ whole genome shotgun (WGS) entry which is preliminary data.</text>
</comment>
<protein>
    <submittedName>
        <fullName evidence="5">Uncharacterized protein</fullName>
    </submittedName>
</protein>
<dbReference type="InterPro" id="IPR002110">
    <property type="entry name" value="Ankyrin_rpt"/>
</dbReference>
<accession>A0A8J5XFS2</accession>
<evidence type="ECO:0000256" key="1">
    <source>
        <dbReference type="ARBA" id="ARBA00022737"/>
    </source>
</evidence>
<keyword evidence="6" id="KW-1185">Reference proteome</keyword>